<name>A0ABT7JBT0_9ACTN</name>
<reference evidence="1 2" key="1">
    <citation type="submission" date="2023-05" db="EMBL/GenBank/DDBJ databases">
        <title>Streptomyces fuscus sp. nov., a brown-black pigment producing actinomyces isolated from dry sand of Sea duck farm.</title>
        <authorList>
            <person name="Xie J."/>
            <person name="Shen N."/>
        </authorList>
    </citation>
    <scope>NUCLEOTIDE SEQUENCE [LARGE SCALE GENOMIC DNA]</scope>
    <source>
        <strain evidence="1 2">GXMU-J15</strain>
    </source>
</reference>
<evidence type="ECO:0000313" key="2">
    <source>
        <dbReference type="Proteomes" id="UP001241926"/>
    </source>
</evidence>
<proteinExistence type="predicted"/>
<dbReference type="EMBL" id="JASJUS010000204">
    <property type="protein sequence ID" value="MDL2082341.1"/>
    <property type="molecule type" value="Genomic_DNA"/>
</dbReference>
<accession>A0ABT7JBT0</accession>
<organism evidence="1 2">
    <name type="scientific">Streptomyces fuscus</name>
    <dbReference type="NCBI Taxonomy" id="3048495"/>
    <lineage>
        <taxon>Bacteria</taxon>
        <taxon>Bacillati</taxon>
        <taxon>Actinomycetota</taxon>
        <taxon>Actinomycetes</taxon>
        <taxon>Kitasatosporales</taxon>
        <taxon>Streptomycetaceae</taxon>
        <taxon>Streptomyces</taxon>
    </lineage>
</organism>
<keyword evidence="2" id="KW-1185">Reference proteome</keyword>
<sequence>MFNPNSLFEHLDSLLAQLQNQHGGTDNVSEGWFYAMGVLKSDGILNFITELDGTLLYSVDMTTIFSSEIRQVHHSIF</sequence>
<gene>
    <name evidence="1" type="ORF">QNN03_38695</name>
</gene>
<dbReference type="Proteomes" id="UP001241926">
    <property type="component" value="Unassembled WGS sequence"/>
</dbReference>
<feature type="non-terminal residue" evidence="1">
    <location>
        <position position="77"/>
    </location>
</feature>
<evidence type="ECO:0000313" key="1">
    <source>
        <dbReference type="EMBL" id="MDL2082341.1"/>
    </source>
</evidence>
<protein>
    <submittedName>
        <fullName evidence="1">Uncharacterized protein</fullName>
    </submittedName>
</protein>
<comment type="caution">
    <text evidence="1">The sequence shown here is derived from an EMBL/GenBank/DDBJ whole genome shotgun (WGS) entry which is preliminary data.</text>
</comment>